<reference evidence="3" key="1">
    <citation type="journal article" date="2020" name="Stud. Mycol.">
        <title>101 Dothideomycetes genomes: a test case for predicting lifestyles and emergence of pathogens.</title>
        <authorList>
            <person name="Haridas S."/>
            <person name="Albert R."/>
            <person name="Binder M."/>
            <person name="Bloem J."/>
            <person name="Labutti K."/>
            <person name="Salamov A."/>
            <person name="Andreopoulos B."/>
            <person name="Baker S."/>
            <person name="Barry K."/>
            <person name="Bills G."/>
            <person name="Bluhm B."/>
            <person name="Cannon C."/>
            <person name="Castanera R."/>
            <person name="Culley D."/>
            <person name="Daum C."/>
            <person name="Ezra D."/>
            <person name="Gonzalez J."/>
            <person name="Henrissat B."/>
            <person name="Kuo A."/>
            <person name="Liang C."/>
            <person name="Lipzen A."/>
            <person name="Lutzoni F."/>
            <person name="Magnuson J."/>
            <person name="Mondo S."/>
            <person name="Nolan M."/>
            <person name="Ohm R."/>
            <person name="Pangilinan J."/>
            <person name="Park H.-J."/>
            <person name="Ramirez L."/>
            <person name="Alfaro M."/>
            <person name="Sun H."/>
            <person name="Tritt A."/>
            <person name="Yoshinaga Y."/>
            <person name="Zwiers L.-H."/>
            <person name="Turgeon B."/>
            <person name="Goodwin S."/>
            <person name="Spatafora J."/>
            <person name="Crous P."/>
            <person name="Grigoriev I."/>
        </authorList>
    </citation>
    <scope>NUCLEOTIDE SEQUENCE</scope>
    <source>
        <strain evidence="3">CBS 473.64</strain>
    </source>
</reference>
<protein>
    <submittedName>
        <fullName evidence="3">Uncharacterized protein</fullName>
    </submittedName>
</protein>
<evidence type="ECO:0000313" key="4">
    <source>
        <dbReference type="Proteomes" id="UP000799753"/>
    </source>
</evidence>
<feature type="transmembrane region" description="Helical" evidence="2">
    <location>
        <begin position="49"/>
        <end position="67"/>
    </location>
</feature>
<dbReference type="Pfam" id="PF17237">
    <property type="entry name" value="Emr1"/>
    <property type="match status" value="1"/>
</dbReference>
<evidence type="ECO:0000256" key="2">
    <source>
        <dbReference type="SAM" id="Phobius"/>
    </source>
</evidence>
<keyword evidence="4" id="KW-1185">Reference proteome</keyword>
<keyword evidence="2" id="KW-0812">Transmembrane</keyword>
<organism evidence="3 4">
    <name type="scientific">Massarina eburnea CBS 473.64</name>
    <dbReference type="NCBI Taxonomy" id="1395130"/>
    <lineage>
        <taxon>Eukaryota</taxon>
        <taxon>Fungi</taxon>
        <taxon>Dikarya</taxon>
        <taxon>Ascomycota</taxon>
        <taxon>Pezizomycotina</taxon>
        <taxon>Dothideomycetes</taxon>
        <taxon>Pleosporomycetidae</taxon>
        <taxon>Pleosporales</taxon>
        <taxon>Massarineae</taxon>
        <taxon>Massarinaceae</taxon>
        <taxon>Massarina</taxon>
    </lineage>
</organism>
<dbReference type="InterPro" id="IPR035195">
    <property type="entry name" value="Emr1"/>
</dbReference>
<dbReference type="GO" id="GO:0007008">
    <property type="term" value="P:outer mitochondrial membrane organization"/>
    <property type="evidence" value="ECO:0007669"/>
    <property type="project" value="InterPro"/>
</dbReference>
<accession>A0A6A6RYW5</accession>
<feature type="region of interest" description="Disordered" evidence="1">
    <location>
        <begin position="1"/>
        <end position="28"/>
    </location>
</feature>
<proteinExistence type="predicted"/>
<gene>
    <name evidence="3" type="ORF">P280DRAFT_518817</name>
</gene>
<keyword evidence="2" id="KW-1133">Transmembrane helix</keyword>
<dbReference type="Proteomes" id="UP000799753">
    <property type="component" value="Unassembled WGS sequence"/>
</dbReference>
<dbReference type="EMBL" id="MU006785">
    <property type="protein sequence ID" value="KAF2640405.1"/>
    <property type="molecule type" value="Genomic_DNA"/>
</dbReference>
<sequence>MLVQSPQSPQSPQPSQPSQPSKPSNLPNLRRLFVEARSEAEESAYSRNAFYNLVIFMSSVAVYSLVAQRMSSKAIRS</sequence>
<dbReference type="AlphaFoldDB" id="A0A6A6RYW5"/>
<evidence type="ECO:0000313" key="3">
    <source>
        <dbReference type="EMBL" id="KAF2640405.1"/>
    </source>
</evidence>
<evidence type="ECO:0000256" key="1">
    <source>
        <dbReference type="SAM" id="MobiDB-lite"/>
    </source>
</evidence>
<keyword evidence="2" id="KW-0472">Membrane</keyword>
<dbReference type="GO" id="GO:0005739">
    <property type="term" value="C:mitochondrion"/>
    <property type="evidence" value="ECO:0007669"/>
    <property type="project" value="GOC"/>
</dbReference>
<name>A0A6A6RYW5_9PLEO</name>